<comment type="caution">
    <text evidence="2">The sequence shown here is derived from an EMBL/GenBank/DDBJ whole genome shotgun (WGS) entry which is preliminary data.</text>
</comment>
<keyword evidence="1" id="KW-0732">Signal</keyword>
<keyword evidence="3" id="KW-1185">Reference proteome</keyword>
<gene>
    <name evidence="2" type="ORF">GN244_ATG04574</name>
</gene>
<dbReference type="AlphaFoldDB" id="A0A833W5J7"/>
<evidence type="ECO:0008006" key="4">
    <source>
        <dbReference type="Google" id="ProtNLM"/>
    </source>
</evidence>
<proteinExistence type="predicted"/>
<dbReference type="Proteomes" id="UP000602510">
    <property type="component" value="Unassembled WGS sequence"/>
</dbReference>
<evidence type="ECO:0000256" key="1">
    <source>
        <dbReference type="SAM" id="SignalP"/>
    </source>
</evidence>
<protein>
    <recommendedName>
        <fullName evidence="4">Secreted RxLR effector peptide protein</fullName>
    </recommendedName>
</protein>
<accession>A0A833W5J7</accession>
<name>A0A833W5J7_PHYIN</name>
<reference evidence="2" key="1">
    <citation type="submission" date="2020-04" db="EMBL/GenBank/DDBJ databases">
        <title>Hybrid Assembly of Korean Phytophthora infestans isolates.</title>
        <authorList>
            <person name="Prokchorchik M."/>
            <person name="Lee Y."/>
            <person name="Seo J."/>
            <person name="Cho J.-H."/>
            <person name="Park Y.-E."/>
            <person name="Jang D.-C."/>
            <person name="Im J.-S."/>
            <person name="Choi J.-G."/>
            <person name="Park H.-J."/>
            <person name="Lee G.-B."/>
            <person name="Lee Y.-G."/>
            <person name="Hong S.-Y."/>
            <person name="Cho K."/>
            <person name="Sohn K.H."/>
        </authorList>
    </citation>
    <scope>NUCLEOTIDE SEQUENCE</scope>
    <source>
        <strain evidence="2">KR_1_A1</strain>
    </source>
</reference>
<feature type="chain" id="PRO_5032306806" description="Secreted RxLR effector peptide protein" evidence="1">
    <location>
        <begin position="20"/>
        <end position="126"/>
    </location>
</feature>
<dbReference type="EMBL" id="WSZM01000092">
    <property type="protein sequence ID" value="KAF4043099.1"/>
    <property type="molecule type" value="Genomic_DNA"/>
</dbReference>
<evidence type="ECO:0000313" key="2">
    <source>
        <dbReference type="EMBL" id="KAF4043099.1"/>
    </source>
</evidence>
<feature type="signal peptide" evidence="1">
    <location>
        <begin position="1"/>
        <end position="19"/>
    </location>
</feature>
<organism evidence="2 3">
    <name type="scientific">Phytophthora infestans</name>
    <name type="common">Potato late blight agent</name>
    <name type="synonym">Botrytis infestans</name>
    <dbReference type="NCBI Taxonomy" id="4787"/>
    <lineage>
        <taxon>Eukaryota</taxon>
        <taxon>Sar</taxon>
        <taxon>Stramenopiles</taxon>
        <taxon>Oomycota</taxon>
        <taxon>Peronosporomycetes</taxon>
        <taxon>Peronosporales</taxon>
        <taxon>Peronosporaceae</taxon>
        <taxon>Phytophthora</taxon>
    </lineage>
</organism>
<evidence type="ECO:0000313" key="3">
    <source>
        <dbReference type="Proteomes" id="UP000602510"/>
    </source>
</evidence>
<sequence>MKSFPFLITILLLCYSAKAMEVWLYSRGSNAKFTIDTVQRCYTLEELWNDRAHAGCVAPSVKMDRYTSGSFSFKKEDKLYLTVSSFMVQELSEYPTEGLVEIESDDPGSIFENTAPNISSGIPGIW</sequence>